<dbReference type="AlphaFoldDB" id="C6X942"/>
<dbReference type="OrthoDB" id="9797768at2"/>
<name>C6X942_METGS</name>
<reference evidence="6" key="1">
    <citation type="submission" date="2009-07" db="EMBL/GenBank/DDBJ databases">
        <title>Complete sequence of chromosome of Methylovorus sp. SIP3-4.</title>
        <authorList>
            <person name="Lucas S."/>
            <person name="Copeland A."/>
            <person name="Lapidus A."/>
            <person name="Glavina del Rio T."/>
            <person name="Tice H."/>
            <person name="Bruce D."/>
            <person name="Goodwin L."/>
            <person name="Pitluck S."/>
            <person name="Clum A."/>
            <person name="Larimer F."/>
            <person name="Land M."/>
            <person name="Hauser L."/>
            <person name="Kyrpides N."/>
            <person name="Mikhailova N."/>
            <person name="Kayluzhnaya M."/>
            <person name="Chistoserdova L."/>
        </authorList>
    </citation>
    <scope>NUCLEOTIDE SEQUENCE [LARGE SCALE GENOMIC DNA]</scope>
    <source>
        <strain evidence="6">SIP3-4</strain>
    </source>
</reference>
<dbReference type="InterPro" id="IPR005467">
    <property type="entry name" value="His_kinase_dom"/>
</dbReference>
<dbReference type="InterPro" id="IPR013976">
    <property type="entry name" value="HDOD"/>
</dbReference>
<dbReference type="PANTHER" id="PTHR33525">
    <property type="match status" value="1"/>
</dbReference>
<dbReference type="STRING" id="582744.Msip34_0414"/>
<reference evidence="5 6" key="2">
    <citation type="journal article" date="2011" name="J. Bacteriol.">
        <title>Genomes of three methylotrophs from a single niche uncover genetic and metabolic divergence of Methylophilaceae.</title>
        <authorList>
            <person name="Lapidus A."/>
            <person name="Clum A."/>
            <person name="Labutti K."/>
            <person name="Kaluzhnaya M.G."/>
            <person name="Lim S."/>
            <person name="Beck D.A."/>
            <person name="Glavina Del Rio T."/>
            <person name="Nolan M."/>
            <person name="Mavromatis K."/>
            <person name="Huntemann M."/>
            <person name="Lucas S."/>
            <person name="Lidstrom M.E."/>
            <person name="Ivanova N."/>
            <person name="Chistoserdova L."/>
        </authorList>
    </citation>
    <scope>NUCLEOTIDE SEQUENCE [LARGE SCALE GENOMIC DNA]</scope>
    <source>
        <strain evidence="5 6">SIP3-4</strain>
    </source>
</reference>
<sequence>MQQSPQYTPDHHAQIVLNHVTISALPSIPQVLTRILEMLQDEDTDMRKLADLMEMDVVISARILQVANSAAFQRGTQVLSVYSGISILGWDLVKTLTLSIIFQRMLSDYFKSNQQDLASYWYHSLRTAVLCKALAARTSAVSTDEAYISGLLHDIGRLGLLSGFNAQYQAFFAIDESLPNYIESEAARFGIDHCELGAWVIKNWQVKSFLEDAIAYHHLPAAQLEHSPALIKIVYLANLLAQQNIRDKPALAELAERWFNLSETALDEIVSISHQQIDVLAISLNLEAEKPALGMESAPEAEDIEALLGALGNRAQAPLAPSSNIDDRLMQGVASNALINHMESTLSQQPDEEALLLQLQKLARLICHSKQLMLFVPNETQTTLIGKPLQADQKWVADFILPTQQDVSLIADTWLAQAARHSFEAFRGSKATLPDKQMMRMSNAAGMLCVPMMLKGKPMGVMVLALDQPEFLLLDTQMSIPTALARIAASRLAASGQPADDMLAGEAQKERLRRFVHETSNPLTTVKNYLAILEQRMLKNGMQSDDISIVNEEIDRIGVMIGELYSNGQSYSAASVDINQMVLDLITLHRQTYLEPAGVDVVEALLPNLPEVTTIPYQLRQVLVNLIRNAAEAMPNGGTLTIATHVENRAGEEPMLLIQVSDTGHGIPDEVMARLFSPQTSTKGGNHGGIGLTISNDIIKSLHGSMACRTSPQGTSFDVRLPLQSEASDLALME</sequence>
<dbReference type="PRINTS" id="PR00344">
    <property type="entry name" value="BCTRLSENSOR"/>
</dbReference>
<keyword evidence="5" id="KW-0808">Transferase</keyword>
<feature type="domain" description="HDOD" evidence="4">
    <location>
        <begin position="25"/>
        <end position="220"/>
    </location>
</feature>
<dbReference type="KEGG" id="mei:Msip34_0414"/>
<dbReference type="RefSeq" id="WP_015829332.1">
    <property type="nucleotide sequence ID" value="NC_012969.1"/>
</dbReference>
<dbReference type="SMART" id="SM00387">
    <property type="entry name" value="HATPase_c"/>
    <property type="match status" value="1"/>
</dbReference>
<evidence type="ECO:0000256" key="2">
    <source>
        <dbReference type="ARBA" id="ARBA00012438"/>
    </source>
</evidence>
<dbReference type="InterPro" id="IPR052340">
    <property type="entry name" value="RNase_Y/CdgJ"/>
</dbReference>
<gene>
    <name evidence="5" type="ordered locus">Msip34_0414</name>
</gene>
<dbReference type="eggNOG" id="COG1639">
    <property type="taxonomic scope" value="Bacteria"/>
</dbReference>
<dbReference type="InterPro" id="IPR036890">
    <property type="entry name" value="HATPase_C_sf"/>
</dbReference>
<dbReference type="EC" id="2.7.13.3" evidence="2"/>
<dbReference type="Gene3D" id="3.30.565.10">
    <property type="entry name" value="Histidine kinase-like ATPase, C-terminal domain"/>
    <property type="match status" value="1"/>
</dbReference>
<dbReference type="Pfam" id="PF08668">
    <property type="entry name" value="HDOD"/>
    <property type="match status" value="1"/>
</dbReference>
<dbReference type="HOGENOM" id="CLU_023354_0_0_4"/>
<evidence type="ECO:0000259" key="4">
    <source>
        <dbReference type="PROSITE" id="PS51833"/>
    </source>
</evidence>
<dbReference type="CDD" id="cd00077">
    <property type="entry name" value="HDc"/>
    <property type="match status" value="1"/>
</dbReference>
<dbReference type="SMART" id="SM00471">
    <property type="entry name" value="HDc"/>
    <property type="match status" value="1"/>
</dbReference>
<dbReference type="eggNOG" id="COG4191">
    <property type="taxonomic scope" value="Bacteria"/>
</dbReference>
<dbReference type="PROSITE" id="PS50109">
    <property type="entry name" value="HIS_KIN"/>
    <property type="match status" value="1"/>
</dbReference>
<dbReference type="Gene3D" id="3.30.450.40">
    <property type="match status" value="1"/>
</dbReference>
<dbReference type="PANTHER" id="PTHR33525:SF3">
    <property type="entry name" value="RIBONUCLEASE Y"/>
    <property type="match status" value="1"/>
</dbReference>
<dbReference type="PROSITE" id="PS51833">
    <property type="entry name" value="HDOD"/>
    <property type="match status" value="1"/>
</dbReference>
<dbReference type="Gene3D" id="1.10.3210.10">
    <property type="entry name" value="Hypothetical protein af1432"/>
    <property type="match status" value="1"/>
</dbReference>
<protein>
    <recommendedName>
        <fullName evidence="2">histidine kinase</fullName>
        <ecNumber evidence="2">2.7.13.3</ecNumber>
    </recommendedName>
</protein>
<keyword evidence="5" id="KW-0418">Kinase</keyword>
<evidence type="ECO:0000313" key="6">
    <source>
        <dbReference type="Proteomes" id="UP000002743"/>
    </source>
</evidence>
<dbReference type="InterPro" id="IPR003607">
    <property type="entry name" value="HD/PDEase_dom"/>
</dbReference>
<keyword evidence="6" id="KW-1185">Reference proteome</keyword>
<evidence type="ECO:0000259" key="3">
    <source>
        <dbReference type="PROSITE" id="PS50109"/>
    </source>
</evidence>
<dbReference type="InterPro" id="IPR029016">
    <property type="entry name" value="GAF-like_dom_sf"/>
</dbReference>
<dbReference type="InterPro" id="IPR004358">
    <property type="entry name" value="Sig_transdc_His_kin-like_C"/>
</dbReference>
<dbReference type="Gene3D" id="1.10.287.130">
    <property type="match status" value="1"/>
</dbReference>
<dbReference type="SUPFAM" id="SSF109604">
    <property type="entry name" value="HD-domain/PDEase-like"/>
    <property type="match status" value="1"/>
</dbReference>
<dbReference type="Pfam" id="PF02518">
    <property type="entry name" value="HATPase_c"/>
    <property type="match status" value="1"/>
</dbReference>
<dbReference type="InterPro" id="IPR003594">
    <property type="entry name" value="HATPase_dom"/>
</dbReference>
<proteinExistence type="predicted"/>
<evidence type="ECO:0000256" key="1">
    <source>
        <dbReference type="ARBA" id="ARBA00000085"/>
    </source>
</evidence>
<dbReference type="SUPFAM" id="SSF55874">
    <property type="entry name" value="ATPase domain of HSP90 chaperone/DNA topoisomerase II/histidine kinase"/>
    <property type="match status" value="1"/>
</dbReference>
<organism evidence="5 6">
    <name type="scientific">Methylovorus glucosotrophus (strain SIP3-4)</name>
    <dbReference type="NCBI Taxonomy" id="582744"/>
    <lineage>
        <taxon>Bacteria</taxon>
        <taxon>Pseudomonadati</taxon>
        <taxon>Pseudomonadota</taxon>
        <taxon>Betaproteobacteria</taxon>
        <taxon>Nitrosomonadales</taxon>
        <taxon>Methylophilaceae</taxon>
        <taxon>Methylovorus</taxon>
    </lineage>
</organism>
<dbReference type="GO" id="GO:0004673">
    <property type="term" value="F:protein histidine kinase activity"/>
    <property type="evidence" value="ECO:0007669"/>
    <property type="project" value="UniProtKB-EC"/>
</dbReference>
<accession>C6X942</accession>
<feature type="domain" description="Histidine kinase" evidence="3">
    <location>
        <begin position="514"/>
        <end position="725"/>
    </location>
</feature>
<comment type="catalytic activity">
    <reaction evidence="1">
        <text>ATP + protein L-histidine = ADP + protein N-phospho-L-histidine.</text>
        <dbReference type="EC" id="2.7.13.3"/>
    </reaction>
</comment>
<dbReference type="EMBL" id="CP001674">
    <property type="protein sequence ID" value="ACT49662.1"/>
    <property type="molecule type" value="Genomic_DNA"/>
</dbReference>
<dbReference type="Proteomes" id="UP000002743">
    <property type="component" value="Chromosome"/>
</dbReference>
<evidence type="ECO:0000313" key="5">
    <source>
        <dbReference type="EMBL" id="ACT49662.1"/>
    </source>
</evidence>